<evidence type="ECO:0000256" key="1">
    <source>
        <dbReference type="ARBA" id="ARBA00009795"/>
    </source>
</evidence>
<reference evidence="8" key="1">
    <citation type="thesis" date="2020" institute="ProQuest LLC" country="789 East Eisenhower Parkway, Ann Arbor, MI, USA">
        <title>Comparative Genomics and Chromosome Evolution.</title>
        <authorList>
            <person name="Mudd A.B."/>
        </authorList>
    </citation>
    <scope>NUCLEOTIDE SEQUENCE</scope>
    <source>
        <strain evidence="8">Female2</strain>
        <tissue evidence="8">Blood</tissue>
    </source>
</reference>
<keyword evidence="6" id="KW-0175">Coiled coil</keyword>
<sequence>MGQTSVSTLSERGNYSVDGLDKGSFANCDAPNSGNQTPPLKRKGRLSSIGKIFKPWKWRKKKASEKFRETSAVLERKISMRQSREELIRRGVLKEIPDQDGDVPVNVETSNGHTVPINEEPTKEEKTAAENGSITLKSPVLEEKAEDTKENKEKTMGTSEPKPKNSSKNVTAGPSLKKDDTPNKKTVKGVTKQLSAPPSKTSSRVGTQENAAPTYSRKTVATKSSSLTPSSSSRSKPKEQVSSKIGSSLQRAKKVPNKATSGPAEGVPQPTSSNTHSLGKKKTERTDHSSPHSINQDVGQKQQTVSDAKLNAMSTSPALNHKDNILKNMENSNQDAGTPSQPIICNINVLPLSDVEDKTSPQALNNECEENVNSVVLLEEQEDNSSLISQETTEELSDTATNPDGESGKESQTSDSDSDGPILYTDDEDDDSSQSALASKVRRRDTLAIKLGNRPSKKDLEDKNILPRNSEEERQEMWQQIGTKLVRRLSQRPTTEELEQRNILKQKNEEEELEERRELKRRLTRKLSLRPSVAELQARRILRFNEYVEVTDSLEYDRRADKPWARLTPADKAAIRKELNEFKSTEMEVHEESRQFTRFHRP</sequence>
<keyword evidence="2 5" id="KW-0677">Repeat</keyword>
<keyword evidence="3 5" id="KW-0009">Actin-binding</keyword>
<dbReference type="OrthoDB" id="5563016at2759"/>
<dbReference type="EMBL" id="JAACNH010000004">
    <property type="protein sequence ID" value="KAG8444306.1"/>
    <property type="molecule type" value="Genomic_DNA"/>
</dbReference>
<dbReference type="GO" id="GO:0004864">
    <property type="term" value="F:protein phosphatase inhibitor activity"/>
    <property type="evidence" value="ECO:0007669"/>
    <property type="project" value="UniProtKB-UniRule"/>
</dbReference>
<feature type="region of interest" description="Disordered" evidence="7">
    <location>
        <begin position="1"/>
        <end position="46"/>
    </location>
</feature>
<comment type="similarity">
    <text evidence="1 5">Belongs to the phosphatase and actin regulator family.</text>
</comment>
<feature type="compositionally biased region" description="Polar residues" evidence="7">
    <location>
        <begin position="192"/>
        <end position="222"/>
    </location>
</feature>
<dbReference type="Pfam" id="PF02755">
    <property type="entry name" value="RPEL"/>
    <property type="match status" value="2"/>
</dbReference>
<evidence type="ECO:0000256" key="4">
    <source>
        <dbReference type="PROSITE-ProRule" id="PRU00401"/>
    </source>
</evidence>
<keyword evidence="9" id="KW-1185">Reference proteome</keyword>
<name>A0A8T2JPB7_9PIPI</name>
<feature type="repeat" description="RPEL" evidence="4">
    <location>
        <begin position="483"/>
        <end position="508"/>
    </location>
</feature>
<dbReference type="GO" id="GO:0003779">
    <property type="term" value="F:actin binding"/>
    <property type="evidence" value="ECO:0007669"/>
    <property type="project" value="UniProtKB-KW"/>
</dbReference>
<dbReference type="AlphaFoldDB" id="A0A8T2JPB7"/>
<feature type="compositionally biased region" description="Basic and acidic residues" evidence="7">
    <location>
        <begin position="456"/>
        <end position="475"/>
    </location>
</feature>
<protein>
    <recommendedName>
        <fullName evidence="5">Phosphatase and actin regulator</fullName>
    </recommendedName>
</protein>
<feature type="compositionally biased region" description="Polar residues" evidence="7">
    <location>
        <begin position="291"/>
        <end position="318"/>
    </location>
</feature>
<dbReference type="InterPro" id="IPR004018">
    <property type="entry name" value="RPEL_repeat"/>
</dbReference>
<dbReference type="PANTHER" id="PTHR12751:SF5">
    <property type="entry name" value="PHOSPHATASE AND ACTIN REGULATOR 2"/>
    <property type="match status" value="1"/>
</dbReference>
<feature type="compositionally biased region" description="Polar residues" evidence="7">
    <location>
        <begin position="329"/>
        <end position="340"/>
    </location>
</feature>
<feature type="region of interest" description="Disordered" evidence="7">
    <location>
        <begin position="91"/>
        <end position="340"/>
    </location>
</feature>
<comment type="caution">
    <text evidence="8">The sequence shown here is derived from an EMBL/GenBank/DDBJ whole genome shotgun (WGS) entry which is preliminary data.</text>
</comment>
<evidence type="ECO:0000256" key="3">
    <source>
        <dbReference type="ARBA" id="ARBA00023203"/>
    </source>
</evidence>
<evidence type="ECO:0000313" key="8">
    <source>
        <dbReference type="EMBL" id="KAG8444306.1"/>
    </source>
</evidence>
<dbReference type="Gene3D" id="6.10.140.1750">
    <property type="match status" value="1"/>
</dbReference>
<dbReference type="GO" id="GO:0030036">
    <property type="term" value="P:actin cytoskeleton organization"/>
    <property type="evidence" value="ECO:0007669"/>
    <property type="project" value="TreeGrafter"/>
</dbReference>
<feature type="compositionally biased region" description="Polar residues" evidence="7">
    <location>
        <begin position="1"/>
        <end position="13"/>
    </location>
</feature>
<feature type="compositionally biased region" description="Polar residues" evidence="7">
    <location>
        <begin position="398"/>
        <end position="415"/>
    </location>
</feature>
<dbReference type="SMART" id="SM00707">
    <property type="entry name" value="RPEL"/>
    <property type="match status" value="4"/>
</dbReference>
<evidence type="ECO:0000313" key="9">
    <source>
        <dbReference type="Proteomes" id="UP000812440"/>
    </source>
</evidence>
<feature type="coiled-coil region" evidence="6">
    <location>
        <begin position="496"/>
        <end position="526"/>
    </location>
</feature>
<gene>
    <name evidence="8" type="ORF">GDO86_009476</name>
</gene>
<comment type="subunit">
    <text evidence="5">Binds PPP1CA and actin.</text>
</comment>
<proteinExistence type="inferred from homology"/>
<evidence type="ECO:0000256" key="7">
    <source>
        <dbReference type="SAM" id="MobiDB-lite"/>
    </source>
</evidence>
<evidence type="ECO:0000256" key="6">
    <source>
        <dbReference type="SAM" id="Coils"/>
    </source>
</evidence>
<evidence type="ECO:0000256" key="5">
    <source>
        <dbReference type="RuleBase" id="RU301113"/>
    </source>
</evidence>
<feature type="repeat" description="RPEL" evidence="4">
    <location>
        <begin position="445"/>
        <end position="470"/>
    </location>
</feature>
<accession>A0A8T2JPB7</accession>
<dbReference type="PANTHER" id="PTHR12751">
    <property type="entry name" value="PHOSPHATASE AND ACTIN REGULATOR PHACTR"/>
    <property type="match status" value="1"/>
</dbReference>
<dbReference type="Gene3D" id="6.10.140.2130">
    <property type="match status" value="1"/>
</dbReference>
<feature type="compositionally biased region" description="Low complexity" evidence="7">
    <location>
        <begin position="223"/>
        <end position="234"/>
    </location>
</feature>
<feature type="compositionally biased region" description="Basic and acidic residues" evidence="7">
    <location>
        <begin position="140"/>
        <end position="155"/>
    </location>
</feature>
<dbReference type="PROSITE" id="PS51073">
    <property type="entry name" value="RPEL"/>
    <property type="match status" value="4"/>
</dbReference>
<feature type="repeat" description="RPEL" evidence="4">
    <location>
        <begin position="521"/>
        <end position="546"/>
    </location>
</feature>
<evidence type="ECO:0000256" key="2">
    <source>
        <dbReference type="ARBA" id="ARBA00022737"/>
    </source>
</evidence>
<feature type="region of interest" description="Disordered" evidence="7">
    <location>
        <begin position="382"/>
        <end position="475"/>
    </location>
</feature>
<feature type="repeat" description="RPEL" evidence="4">
    <location>
        <begin position="72"/>
        <end position="97"/>
    </location>
</feature>
<dbReference type="Proteomes" id="UP000812440">
    <property type="component" value="Chromosome 5"/>
</dbReference>
<organism evidence="8 9">
    <name type="scientific">Hymenochirus boettgeri</name>
    <name type="common">Congo dwarf clawed frog</name>
    <dbReference type="NCBI Taxonomy" id="247094"/>
    <lineage>
        <taxon>Eukaryota</taxon>
        <taxon>Metazoa</taxon>
        <taxon>Chordata</taxon>
        <taxon>Craniata</taxon>
        <taxon>Vertebrata</taxon>
        <taxon>Euteleostomi</taxon>
        <taxon>Amphibia</taxon>
        <taxon>Batrachia</taxon>
        <taxon>Anura</taxon>
        <taxon>Pipoidea</taxon>
        <taxon>Pipidae</taxon>
        <taxon>Pipinae</taxon>
        <taxon>Hymenochirus</taxon>
    </lineage>
</organism>